<evidence type="ECO:0000313" key="1">
    <source>
        <dbReference type="EMBL" id="AWB94464.1"/>
    </source>
</evidence>
<dbReference type="OrthoDB" id="5124141at2"/>
<gene>
    <name evidence="1" type="ORF">DCE93_01250</name>
</gene>
<dbReference type="EMBL" id="CP028913">
    <property type="protein sequence ID" value="AWB94464.1"/>
    <property type="molecule type" value="Genomic_DNA"/>
</dbReference>
<protein>
    <submittedName>
        <fullName evidence="1">Uncharacterized protein</fullName>
    </submittedName>
</protein>
<keyword evidence="2" id="KW-1185">Reference proteome</keyword>
<reference evidence="1 2" key="1">
    <citation type="submission" date="2018-04" db="EMBL/GenBank/DDBJ databases">
        <authorList>
            <person name="Li J."/>
        </authorList>
    </citation>
    <scope>NUCLEOTIDE SEQUENCE [LARGE SCALE GENOMIC DNA]</scope>
    <source>
        <strain evidence="2">30A</strain>
    </source>
</reference>
<proteinExistence type="predicted"/>
<organism evidence="1 2">
    <name type="scientific">Agromyces badenianii</name>
    <dbReference type="NCBI Taxonomy" id="2080742"/>
    <lineage>
        <taxon>Bacteria</taxon>
        <taxon>Bacillati</taxon>
        <taxon>Actinomycetota</taxon>
        <taxon>Actinomycetes</taxon>
        <taxon>Micrococcales</taxon>
        <taxon>Microbacteriaceae</taxon>
        <taxon>Agromyces</taxon>
    </lineage>
</organism>
<accession>A0A2S0WT98</accession>
<sequence length="107" mass="12186">MPPLVRGHRRADWKLRGLRARIETTGQPWVWADDQEAAIARGYAGLDMEPVLTTVPGLPIETDEFHGLTGAHFHGSRQFVTRISLAAAKRHFWSRRDRVTDCDDLPR</sequence>
<name>A0A2S0WT98_9MICO</name>
<dbReference type="AlphaFoldDB" id="A0A2S0WT98"/>
<dbReference type="RefSeq" id="WP_108594290.1">
    <property type="nucleotide sequence ID" value="NZ_CP028913.1"/>
</dbReference>
<dbReference type="KEGG" id="agm:DCE93_01250"/>
<evidence type="ECO:0000313" key="2">
    <source>
        <dbReference type="Proteomes" id="UP000244729"/>
    </source>
</evidence>
<dbReference type="Proteomes" id="UP000244729">
    <property type="component" value="Chromosome"/>
</dbReference>